<evidence type="ECO:0000256" key="1">
    <source>
        <dbReference type="SAM" id="MobiDB-lite"/>
    </source>
</evidence>
<evidence type="ECO:0000313" key="2">
    <source>
        <dbReference type="EMBL" id="GIY25192.1"/>
    </source>
</evidence>
<name>A0AAV4RV11_9ARAC</name>
<gene>
    <name evidence="2" type="ORF">CDAR_615591</name>
</gene>
<proteinExistence type="predicted"/>
<keyword evidence="3" id="KW-1185">Reference proteome</keyword>
<evidence type="ECO:0000313" key="3">
    <source>
        <dbReference type="Proteomes" id="UP001054837"/>
    </source>
</evidence>
<comment type="caution">
    <text evidence="2">The sequence shown here is derived from an EMBL/GenBank/DDBJ whole genome shotgun (WGS) entry which is preliminary data.</text>
</comment>
<feature type="region of interest" description="Disordered" evidence="1">
    <location>
        <begin position="1"/>
        <end position="23"/>
    </location>
</feature>
<accession>A0AAV4RV11</accession>
<sequence length="105" mass="11363">MTGRRGRGGGKGGGTHNLPSKLLGSGKAKQTLLPLDLCHPSPTFPLRVTLSPPSLLSCPPSKDLKWLMTGKGALSFFRTPTVNPKHCNKKCYSNRKVQITGIFYN</sequence>
<protein>
    <submittedName>
        <fullName evidence="2">Uncharacterized protein</fullName>
    </submittedName>
</protein>
<dbReference type="Proteomes" id="UP001054837">
    <property type="component" value="Unassembled WGS sequence"/>
</dbReference>
<dbReference type="EMBL" id="BPLQ01006783">
    <property type="protein sequence ID" value="GIY25192.1"/>
    <property type="molecule type" value="Genomic_DNA"/>
</dbReference>
<organism evidence="2 3">
    <name type="scientific">Caerostris darwini</name>
    <dbReference type="NCBI Taxonomy" id="1538125"/>
    <lineage>
        <taxon>Eukaryota</taxon>
        <taxon>Metazoa</taxon>
        <taxon>Ecdysozoa</taxon>
        <taxon>Arthropoda</taxon>
        <taxon>Chelicerata</taxon>
        <taxon>Arachnida</taxon>
        <taxon>Araneae</taxon>
        <taxon>Araneomorphae</taxon>
        <taxon>Entelegynae</taxon>
        <taxon>Araneoidea</taxon>
        <taxon>Araneidae</taxon>
        <taxon>Caerostris</taxon>
    </lineage>
</organism>
<reference evidence="2 3" key="1">
    <citation type="submission" date="2021-06" db="EMBL/GenBank/DDBJ databases">
        <title>Caerostris darwini draft genome.</title>
        <authorList>
            <person name="Kono N."/>
            <person name="Arakawa K."/>
        </authorList>
    </citation>
    <scope>NUCLEOTIDE SEQUENCE [LARGE SCALE GENOMIC DNA]</scope>
</reference>
<dbReference type="AlphaFoldDB" id="A0AAV4RV11"/>